<protein>
    <recommendedName>
        <fullName evidence="1">non-specific serine/threonine protein kinase</fullName>
        <ecNumber evidence="1">2.7.11.1</ecNumber>
    </recommendedName>
</protein>
<comment type="catalytic activity">
    <reaction evidence="8">
        <text>L-seryl-[protein] + ATP = O-phospho-L-seryl-[protein] + ADP + H(+)</text>
        <dbReference type="Rhea" id="RHEA:17989"/>
        <dbReference type="Rhea" id="RHEA-COMP:9863"/>
        <dbReference type="Rhea" id="RHEA-COMP:11604"/>
        <dbReference type="ChEBI" id="CHEBI:15378"/>
        <dbReference type="ChEBI" id="CHEBI:29999"/>
        <dbReference type="ChEBI" id="CHEBI:30616"/>
        <dbReference type="ChEBI" id="CHEBI:83421"/>
        <dbReference type="ChEBI" id="CHEBI:456216"/>
        <dbReference type="EC" id="2.7.11.1"/>
    </reaction>
</comment>
<evidence type="ECO:0000313" key="11">
    <source>
        <dbReference type="EMBL" id="CAB4255096.1"/>
    </source>
</evidence>
<dbReference type="Gene3D" id="1.10.510.10">
    <property type="entry name" value="Transferase(Phosphotransferase) domain 1"/>
    <property type="match status" value="1"/>
</dbReference>
<feature type="compositionally biased region" description="Low complexity" evidence="9">
    <location>
        <begin position="288"/>
        <end position="320"/>
    </location>
</feature>
<dbReference type="RefSeq" id="XP_041406940.1">
    <property type="nucleotide sequence ID" value="XM_041551006.1"/>
</dbReference>
<evidence type="ECO:0000256" key="5">
    <source>
        <dbReference type="ARBA" id="ARBA00022777"/>
    </source>
</evidence>
<dbReference type="GO" id="GO:0072354">
    <property type="term" value="F:histone H3T3 kinase activity"/>
    <property type="evidence" value="ECO:0007669"/>
    <property type="project" value="TreeGrafter"/>
</dbReference>
<dbReference type="GO" id="GO:0005524">
    <property type="term" value="F:ATP binding"/>
    <property type="evidence" value="ECO:0007669"/>
    <property type="project" value="UniProtKB-KW"/>
</dbReference>
<organism evidence="11 12">
    <name type="scientific">Maudiozyma barnettii</name>
    <dbReference type="NCBI Taxonomy" id="61262"/>
    <lineage>
        <taxon>Eukaryota</taxon>
        <taxon>Fungi</taxon>
        <taxon>Dikarya</taxon>
        <taxon>Ascomycota</taxon>
        <taxon>Saccharomycotina</taxon>
        <taxon>Saccharomycetes</taxon>
        <taxon>Saccharomycetales</taxon>
        <taxon>Saccharomycetaceae</taxon>
        <taxon>Maudiozyma</taxon>
    </lineage>
</organism>
<feature type="compositionally biased region" description="Basic and acidic residues" evidence="9">
    <location>
        <begin position="88"/>
        <end position="100"/>
    </location>
</feature>
<dbReference type="EMBL" id="CAEFZW010000005">
    <property type="protein sequence ID" value="CAB4255096.1"/>
    <property type="molecule type" value="Genomic_DNA"/>
</dbReference>
<feature type="region of interest" description="Disordered" evidence="9">
    <location>
        <begin position="26"/>
        <end position="181"/>
    </location>
</feature>
<comment type="catalytic activity">
    <reaction evidence="7">
        <text>L-threonyl-[protein] + ATP = O-phospho-L-threonyl-[protein] + ADP + H(+)</text>
        <dbReference type="Rhea" id="RHEA:46608"/>
        <dbReference type="Rhea" id="RHEA-COMP:11060"/>
        <dbReference type="Rhea" id="RHEA-COMP:11605"/>
        <dbReference type="ChEBI" id="CHEBI:15378"/>
        <dbReference type="ChEBI" id="CHEBI:30013"/>
        <dbReference type="ChEBI" id="CHEBI:30616"/>
        <dbReference type="ChEBI" id="CHEBI:61977"/>
        <dbReference type="ChEBI" id="CHEBI:456216"/>
        <dbReference type="EC" id="2.7.11.1"/>
    </reaction>
</comment>
<dbReference type="Pfam" id="PF12330">
    <property type="entry name" value="Haspin_kinase"/>
    <property type="match status" value="1"/>
</dbReference>
<comment type="caution">
    <text evidence="11">The sequence shown here is derived from an EMBL/GenBank/DDBJ whole genome shotgun (WGS) entry which is preliminary data.</text>
</comment>
<feature type="compositionally biased region" description="Low complexity" evidence="9">
    <location>
        <begin position="77"/>
        <end position="87"/>
    </location>
</feature>
<dbReference type="InterPro" id="IPR024604">
    <property type="entry name" value="GSG2_C"/>
</dbReference>
<dbReference type="InterPro" id="IPR011009">
    <property type="entry name" value="Kinase-like_dom_sf"/>
</dbReference>
<evidence type="ECO:0000256" key="9">
    <source>
        <dbReference type="SAM" id="MobiDB-lite"/>
    </source>
</evidence>
<evidence type="ECO:0000313" key="12">
    <source>
        <dbReference type="Proteomes" id="UP000644660"/>
    </source>
</evidence>
<feature type="compositionally biased region" description="Low complexity" evidence="9">
    <location>
        <begin position="141"/>
        <end position="152"/>
    </location>
</feature>
<feature type="compositionally biased region" description="Polar residues" evidence="9">
    <location>
        <begin position="216"/>
        <end position="235"/>
    </location>
</feature>
<dbReference type="PANTHER" id="PTHR24419">
    <property type="entry name" value="INTERLEUKIN-1 RECEPTOR-ASSOCIATED KINASE"/>
    <property type="match status" value="1"/>
</dbReference>
<evidence type="ECO:0000256" key="3">
    <source>
        <dbReference type="ARBA" id="ARBA00022679"/>
    </source>
</evidence>
<feature type="compositionally biased region" description="Low complexity" evidence="9">
    <location>
        <begin position="458"/>
        <end position="470"/>
    </location>
</feature>
<keyword evidence="3" id="KW-0808">Transferase</keyword>
<feature type="domain" description="Serine/threonine-protein kinase haspin C-terminal" evidence="10">
    <location>
        <begin position="717"/>
        <end position="816"/>
    </location>
</feature>
<dbReference type="Proteomes" id="UP000644660">
    <property type="component" value="Unassembled WGS sequence"/>
</dbReference>
<feature type="compositionally biased region" description="Polar residues" evidence="9">
    <location>
        <begin position="42"/>
        <end position="71"/>
    </location>
</feature>
<proteinExistence type="predicted"/>
<keyword evidence="2" id="KW-0723">Serine/threonine-protein kinase</keyword>
<dbReference type="SMART" id="SM01331">
    <property type="entry name" value="DUF3635"/>
    <property type="match status" value="1"/>
</dbReference>
<keyword evidence="12" id="KW-1185">Reference proteome</keyword>
<evidence type="ECO:0000256" key="2">
    <source>
        <dbReference type="ARBA" id="ARBA00022527"/>
    </source>
</evidence>
<evidence type="ECO:0000256" key="7">
    <source>
        <dbReference type="ARBA" id="ARBA00047899"/>
    </source>
</evidence>
<evidence type="ECO:0000259" key="10">
    <source>
        <dbReference type="SMART" id="SM01331"/>
    </source>
</evidence>
<feature type="compositionally biased region" description="Polar residues" evidence="9">
    <location>
        <begin position="268"/>
        <end position="286"/>
    </location>
</feature>
<feature type="region of interest" description="Disordered" evidence="9">
    <location>
        <begin position="395"/>
        <end position="483"/>
    </location>
</feature>
<keyword evidence="5 11" id="KW-0418">Kinase</keyword>
<dbReference type="PANTHER" id="PTHR24419:SF18">
    <property type="entry name" value="SERINE_THREONINE-PROTEIN KINASE HASPIN"/>
    <property type="match status" value="1"/>
</dbReference>
<feature type="region of interest" description="Disordered" evidence="9">
    <location>
        <begin position="215"/>
        <end position="247"/>
    </location>
</feature>
<keyword evidence="6" id="KW-0067">ATP-binding</keyword>
<feature type="region of interest" description="Disordered" evidence="9">
    <location>
        <begin position="268"/>
        <end position="320"/>
    </location>
</feature>
<dbReference type="OrthoDB" id="5327538at2759"/>
<sequence>MTTEMENSFDEYAMDDHKFIALVVSSSDDDDMDETESYSSSITANRVITNQTMATGKTVGTSATMTASQHVPATPQRKVSSVSNSTRKSSERKSNGDQKKRWSLISNHSHSSSSKKRWSMLSSFTMESNTKDSINNSAKRVVSTSSTSQSSVNEHIERGRDNKSSSHKDSRSSSIKRSSTGASLRQLFNKISISDKEVGVENNKENIHVLSHNKNKNTNITGQTTIIPSTYNRPPTTSSTSSSHFRVPLKPLNAQTSTLQQQHNIQLRNRRSMQPVSNRHSLQPASIYSHNTTNPSSNNNYNHNNNNNTNPSNNNISNSNSEKWKFWKKSTNEISKSISTQSLNINKATSHNLNHNRNNSSTISIVSNASTIGNTNNSIRNRTSFTDFHKTFFSSDSASINNNNNNNNNVGISTERRQSINNKRSSSSLSINLKHKTSYSSLKKFKSRRKSNTTNDDGSSFISVGSGSNSMNKTTSNNGISLPIPDEVSREKIRAKLRNSTSLLSLNAPTPINRKQFDETILNQVLNLTTIKYVLTDIDLKQADNTSLEVLSTTNSLKLTNKVWRMISTRDPTETVICKKLSLNSSEKTMSLNELMILKLTNGTPGLPALLQSYVHKSSGTTQEDKLTLYLFFKDHGTSLEATSIHSWSQCLNIFWQCVSILYVTETKFKFEHRNLTLDHILIDNSGNVTLCDMETCRAESVNTPGSQIFYKRLDHPIFFQNKKEYAFDMYQTMRQYFNGESTWMKFEPKTNLLWLRYLVILLLKNNSNGKFLGPGRDQLNKIATILEYSTMCNSRRNNLFKRKENEIKSTGDLLRFK</sequence>
<reference evidence="11 12" key="1">
    <citation type="submission" date="2020-05" db="EMBL/GenBank/DDBJ databases">
        <authorList>
            <person name="Casaregola S."/>
            <person name="Devillers H."/>
            <person name="Grondin C."/>
        </authorList>
    </citation>
    <scope>NUCLEOTIDE SEQUENCE [LARGE SCALE GENOMIC DNA]</scope>
    <source>
        <strain evidence="11 12">CLIB 1767</strain>
    </source>
</reference>
<dbReference type="GO" id="GO:0005737">
    <property type="term" value="C:cytoplasm"/>
    <property type="evidence" value="ECO:0007669"/>
    <property type="project" value="TreeGrafter"/>
</dbReference>
<name>A0A8H2VGN7_9SACH</name>
<keyword evidence="4" id="KW-0547">Nucleotide-binding</keyword>
<feature type="compositionally biased region" description="Low complexity" evidence="9">
    <location>
        <begin position="103"/>
        <end position="112"/>
    </location>
</feature>
<feature type="compositionally biased region" description="Basic residues" evidence="9">
    <location>
        <begin position="433"/>
        <end position="451"/>
    </location>
</feature>
<dbReference type="GO" id="GO:0005634">
    <property type="term" value="C:nucleus"/>
    <property type="evidence" value="ECO:0007669"/>
    <property type="project" value="TreeGrafter"/>
</dbReference>
<feature type="compositionally biased region" description="Basic and acidic residues" evidence="9">
    <location>
        <begin position="154"/>
        <end position="171"/>
    </location>
</feature>
<accession>A0A8H2VGN7</accession>
<dbReference type="SUPFAM" id="SSF56112">
    <property type="entry name" value="Protein kinase-like (PK-like)"/>
    <property type="match status" value="1"/>
</dbReference>
<dbReference type="GO" id="GO:0035556">
    <property type="term" value="P:intracellular signal transduction"/>
    <property type="evidence" value="ECO:0007669"/>
    <property type="project" value="TreeGrafter"/>
</dbReference>
<evidence type="ECO:0000256" key="6">
    <source>
        <dbReference type="ARBA" id="ARBA00022840"/>
    </source>
</evidence>
<dbReference type="AlphaFoldDB" id="A0A8H2VGN7"/>
<feature type="compositionally biased region" description="Acidic residues" evidence="9">
    <location>
        <begin position="27"/>
        <end position="36"/>
    </location>
</feature>
<gene>
    <name evidence="11" type="ORF">KABA2_05S08272</name>
</gene>
<evidence type="ECO:0000256" key="8">
    <source>
        <dbReference type="ARBA" id="ARBA00048679"/>
    </source>
</evidence>
<dbReference type="GO" id="GO:0000278">
    <property type="term" value="P:mitotic cell cycle"/>
    <property type="evidence" value="ECO:0007669"/>
    <property type="project" value="TreeGrafter"/>
</dbReference>
<evidence type="ECO:0000256" key="1">
    <source>
        <dbReference type="ARBA" id="ARBA00012513"/>
    </source>
</evidence>
<dbReference type="GeneID" id="64858126"/>
<feature type="compositionally biased region" description="Low complexity" evidence="9">
    <location>
        <begin position="419"/>
        <end position="432"/>
    </location>
</feature>
<feature type="compositionally biased region" description="Polar residues" evidence="9">
    <location>
        <begin position="124"/>
        <end position="138"/>
    </location>
</feature>
<feature type="compositionally biased region" description="Polar residues" evidence="9">
    <location>
        <begin position="471"/>
        <end position="480"/>
    </location>
</feature>
<dbReference type="EC" id="2.7.11.1" evidence="1"/>
<evidence type="ECO:0000256" key="4">
    <source>
        <dbReference type="ARBA" id="ARBA00022741"/>
    </source>
</evidence>